<evidence type="ECO:0000313" key="8">
    <source>
        <dbReference type="EMBL" id="OTQ11729.1"/>
    </source>
</evidence>
<evidence type="ECO:0000256" key="2">
    <source>
        <dbReference type="ARBA" id="ARBA00022553"/>
    </source>
</evidence>
<dbReference type="InterPro" id="IPR051541">
    <property type="entry name" value="PTS_SugarTrans_NitroReg"/>
</dbReference>
<evidence type="ECO:0000259" key="6">
    <source>
        <dbReference type="PROSITE" id="PS51094"/>
    </source>
</evidence>
<keyword evidence="5" id="KW-0598">Phosphotransferase system</keyword>
<dbReference type="GO" id="GO:0009401">
    <property type="term" value="P:phosphoenolpyruvate-dependent sugar phosphotransferase system"/>
    <property type="evidence" value="ECO:0007669"/>
    <property type="project" value="UniProtKB-KW"/>
</dbReference>
<keyword evidence="4" id="KW-0808">Transferase</keyword>
<dbReference type="AlphaFoldDB" id="A0A242NLI6"/>
<dbReference type="RefSeq" id="WP_086271648.1">
    <property type="nucleotide sequence ID" value="NZ_MZNE01000091.1"/>
</dbReference>
<evidence type="ECO:0000256" key="1">
    <source>
        <dbReference type="ARBA" id="ARBA00022448"/>
    </source>
</evidence>
<keyword evidence="1" id="KW-0813">Transport</keyword>
<dbReference type="EMBL" id="NART01000003">
    <property type="protein sequence ID" value="OTQ11729.1"/>
    <property type="molecule type" value="Genomic_DNA"/>
</dbReference>
<dbReference type="Pfam" id="PF00359">
    <property type="entry name" value="PTS_EIIA_2"/>
    <property type="match status" value="1"/>
</dbReference>
<dbReference type="Proteomes" id="UP000194977">
    <property type="component" value="Unassembled WGS sequence"/>
</dbReference>
<reference evidence="9 10" key="1">
    <citation type="submission" date="2017-03" db="EMBL/GenBank/DDBJ databases">
        <title>Comparative genomics of honeybee gut symbionts reveal geographically distinct and subgroup specific antibiotic resistance.</title>
        <authorList>
            <person name="Ludvigsen J."/>
            <person name="Porcellato D."/>
            <person name="Labee-Lund T.M."/>
            <person name="Amdam G.V."/>
            <person name="Rudi K."/>
        </authorList>
    </citation>
    <scope>NUCLEOTIDE SEQUENCE [LARGE SCALE GENOMIC DNA]</scope>
    <source>
        <strain evidence="7 10">A-7-12</strain>
        <strain evidence="8 9">A-9-12</strain>
    </source>
</reference>
<evidence type="ECO:0000313" key="9">
    <source>
        <dbReference type="Proteomes" id="UP000194800"/>
    </source>
</evidence>
<protein>
    <submittedName>
        <fullName evidence="7">PTS mannose transporter subunit IIAB</fullName>
    </submittedName>
</protein>
<dbReference type="GO" id="GO:0008982">
    <property type="term" value="F:protein-N(PI)-phosphohistidine-sugar phosphotransferase activity"/>
    <property type="evidence" value="ECO:0007669"/>
    <property type="project" value="InterPro"/>
</dbReference>
<evidence type="ECO:0000256" key="4">
    <source>
        <dbReference type="ARBA" id="ARBA00022679"/>
    </source>
</evidence>
<dbReference type="PANTHER" id="PTHR47738:SF2">
    <property type="entry name" value="PTS SYSTEM FRUCTOSE-LIKE EIIA COMPONENT"/>
    <property type="match status" value="1"/>
</dbReference>
<evidence type="ECO:0000256" key="5">
    <source>
        <dbReference type="ARBA" id="ARBA00022683"/>
    </source>
</evidence>
<dbReference type="OrthoDB" id="95460at2"/>
<dbReference type="PANTHER" id="PTHR47738">
    <property type="entry name" value="PTS SYSTEM FRUCTOSE-LIKE EIIA COMPONENT-RELATED"/>
    <property type="match status" value="1"/>
</dbReference>
<dbReference type="Proteomes" id="UP000194800">
    <property type="component" value="Unassembled WGS sequence"/>
</dbReference>
<evidence type="ECO:0000313" key="10">
    <source>
        <dbReference type="Proteomes" id="UP000194977"/>
    </source>
</evidence>
<dbReference type="SUPFAM" id="SSF55804">
    <property type="entry name" value="Phoshotransferase/anion transport protein"/>
    <property type="match status" value="1"/>
</dbReference>
<feature type="domain" description="PTS EIIA type-2" evidence="6">
    <location>
        <begin position="1"/>
        <end position="146"/>
    </location>
</feature>
<dbReference type="NCBIfam" id="TIGR00848">
    <property type="entry name" value="fruA"/>
    <property type="match status" value="1"/>
</dbReference>
<keyword evidence="2" id="KW-0597">Phosphoprotein</keyword>
<dbReference type="EMBL" id="NARP01000002">
    <property type="protein sequence ID" value="OTQ01416.1"/>
    <property type="molecule type" value="Genomic_DNA"/>
</dbReference>
<dbReference type="PROSITE" id="PS51094">
    <property type="entry name" value="PTS_EIIA_TYPE_2"/>
    <property type="match status" value="1"/>
</dbReference>
<dbReference type="InterPro" id="IPR002178">
    <property type="entry name" value="PTS_EIIA_type-2_dom"/>
</dbReference>
<organism evidence="7 10">
    <name type="scientific">Gilliamella apicola</name>
    <dbReference type="NCBI Taxonomy" id="1196095"/>
    <lineage>
        <taxon>Bacteria</taxon>
        <taxon>Pseudomonadati</taxon>
        <taxon>Pseudomonadota</taxon>
        <taxon>Gammaproteobacteria</taxon>
        <taxon>Orbales</taxon>
        <taxon>Orbaceae</taxon>
        <taxon>Gilliamella</taxon>
    </lineage>
</organism>
<sequence length="153" mass="17455">MNLSENNIFLNLNVESRDELFDFLSSNAFKHNYVNDIKKTMEAFIDREKESSTGLIDGFAIPHAKDDSVITPTVFFAKLAKPIEWETFDESNVQYIFALFVPKNEAGTTHIRMISKLATALMEDAFKNEIKASTDINKIISLINQEMTREVLV</sequence>
<dbReference type="InterPro" id="IPR016152">
    <property type="entry name" value="PTrfase/Anion_transptr"/>
</dbReference>
<evidence type="ECO:0000256" key="3">
    <source>
        <dbReference type="ARBA" id="ARBA00022597"/>
    </source>
</evidence>
<name>A0A242NLI6_9GAMM</name>
<keyword evidence="9" id="KW-1185">Reference proteome</keyword>
<keyword evidence="3" id="KW-0762">Sugar transport</keyword>
<dbReference type="GO" id="GO:0016020">
    <property type="term" value="C:membrane"/>
    <property type="evidence" value="ECO:0007669"/>
    <property type="project" value="InterPro"/>
</dbReference>
<dbReference type="CDD" id="cd00211">
    <property type="entry name" value="PTS_IIA_fru"/>
    <property type="match status" value="1"/>
</dbReference>
<accession>A0A242NLI6</accession>
<evidence type="ECO:0000313" key="7">
    <source>
        <dbReference type="EMBL" id="OTQ01416.1"/>
    </source>
</evidence>
<gene>
    <name evidence="8" type="ORF">B6C91_01495</name>
    <name evidence="7" type="ORF">B6D08_00710</name>
</gene>
<proteinExistence type="predicted"/>
<dbReference type="Gene3D" id="3.40.930.10">
    <property type="entry name" value="Mannitol-specific EII, Chain A"/>
    <property type="match status" value="1"/>
</dbReference>
<comment type="caution">
    <text evidence="7">The sequence shown here is derived from an EMBL/GenBank/DDBJ whole genome shotgun (WGS) entry which is preliminary data.</text>
</comment>
<dbReference type="InterPro" id="IPR004715">
    <property type="entry name" value="PTS_IIA_fruc"/>
</dbReference>